<proteinExistence type="predicted"/>
<dbReference type="EMBL" id="JBFOLJ010000003">
    <property type="protein sequence ID" value="KAL2548158.1"/>
    <property type="molecule type" value="Genomic_DNA"/>
</dbReference>
<protein>
    <submittedName>
        <fullName evidence="1">Uncharacterized protein</fullName>
    </submittedName>
</protein>
<organism evidence="1 2">
    <name type="scientific">Forsythia ovata</name>
    <dbReference type="NCBI Taxonomy" id="205694"/>
    <lineage>
        <taxon>Eukaryota</taxon>
        <taxon>Viridiplantae</taxon>
        <taxon>Streptophyta</taxon>
        <taxon>Embryophyta</taxon>
        <taxon>Tracheophyta</taxon>
        <taxon>Spermatophyta</taxon>
        <taxon>Magnoliopsida</taxon>
        <taxon>eudicotyledons</taxon>
        <taxon>Gunneridae</taxon>
        <taxon>Pentapetalae</taxon>
        <taxon>asterids</taxon>
        <taxon>lamiids</taxon>
        <taxon>Lamiales</taxon>
        <taxon>Oleaceae</taxon>
        <taxon>Forsythieae</taxon>
        <taxon>Forsythia</taxon>
    </lineage>
</organism>
<sequence>MGRRERWTVGVVRDGGGGPTPAWWWRSGFRAKIRDMWKINLDWGNGSLLQPIQPQEVSTPFAYTEAPKLFQYHTIRPSLGHGNFLDNVTVVSRSPASVTFMPLDWLREQCITR</sequence>
<evidence type="ECO:0000313" key="1">
    <source>
        <dbReference type="EMBL" id="KAL2548158.1"/>
    </source>
</evidence>
<gene>
    <name evidence="1" type="ORF">Fot_09688</name>
</gene>
<evidence type="ECO:0000313" key="2">
    <source>
        <dbReference type="Proteomes" id="UP001604277"/>
    </source>
</evidence>
<reference evidence="2" key="1">
    <citation type="submission" date="2024-07" db="EMBL/GenBank/DDBJ databases">
        <title>Two chromosome-level genome assemblies of Korean endemic species Abeliophyllum distichum and Forsythia ovata (Oleaceae).</title>
        <authorList>
            <person name="Jang H."/>
        </authorList>
    </citation>
    <scope>NUCLEOTIDE SEQUENCE [LARGE SCALE GENOMIC DNA]</scope>
</reference>
<dbReference type="AlphaFoldDB" id="A0ABD1WER0"/>
<keyword evidence="2" id="KW-1185">Reference proteome</keyword>
<comment type="caution">
    <text evidence="1">The sequence shown here is derived from an EMBL/GenBank/DDBJ whole genome shotgun (WGS) entry which is preliminary data.</text>
</comment>
<name>A0ABD1WER0_9LAMI</name>
<accession>A0ABD1WER0</accession>
<dbReference type="Proteomes" id="UP001604277">
    <property type="component" value="Unassembled WGS sequence"/>
</dbReference>